<dbReference type="InterPro" id="IPR021183">
    <property type="entry name" value="NatA_aux_su"/>
</dbReference>
<dbReference type="PROSITE" id="PS50005">
    <property type="entry name" value="TPR"/>
    <property type="match status" value="1"/>
</dbReference>
<dbReference type="Pfam" id="PF12569">
    <property type="entry name" value="NatA_aux_su"/>
    <property type="match status" value="1"/>
</dbReference>
<dbReference type="InterPro" id="IPR013105">
    <property type="entry name" value="TPR_2"/>
</dbReference>
<evidence type="ECO:0000256" key="4">
    <source>
        <dbReference type="SAM" id="MobiDB-lite"/>
    </source>
</evidence>
<dbReference type="Pfam" id="PF07719">
    <property type="entry name" value="TPR_2"/>
    <property type="match status" value="1"/>
</dbReference>
<evidence type="ECO:0000256" key="1">
    <source>
        <dbReference type="ARBA" id="ARBA00022737"/>
    </source>
</evidence>
<feature type="region of interest" description="Disordered" evidence="4">
    <location>
        <begin position="555"/>
        <end position="610"/>
    </location>
</feature>
<evidence type="ECO:0000256" key="3">
    <source>
        <dbReference type="PROSITE-ProRule" id="PRU00339"/>
    </source>
</evidence>
<keyword evidence="1" id="KW-0677">Repeat</keyword>
<dbReference type="PANTHER" id="PTHR22767">
    <property type="entry name" value="N-TERMINAL ACETYLTRANSFERASE-RELATED"/>
    <property type="match status" value="1"/>
</dbReference>
<feature type="repeat" description="TPR" evidence="3">
    <location>
        <begin position="24"/>
        <end position="57"/>
    </location>
</feature>
<dbReference type="InterPro" id="IPR011990">
    <property type="entry name" value="TPR-like_helical_dom_sf"/>
</dbReference>
<dbReference type="Proteomes" id="UP001491310">
    <property type="component" value="Unassembled WGS sequence"/>
</dbReference>
<dbReference type="Gene3D" id="1.25.40.1040">
    <property type="match status" value="1"/>
</dbReference>
<gene>
    <name evidence="5" type="ORF">WJX75_001478</name>
</gene>
<dbReference type="PIRSF" id="PIRSF000422">
    <property type="entry name" value="N-terminal-AcTrfase-A_aux_su"/>
    <property type="match status" value="1"/>
</dbReference>
<reference evidence="5 6" key="1">
    <citation type="journal article" date="2024" name="Nat. Commun.">
        <title>Phylogenomics reveals the evolutionary origins of lichenization in chlorophyte algae.</title>
        <authorList>
            <person name="Puginier C."/>
            <person name="Libourel C."/>
            <person name="Otte J."/>
            <person name="Skaloud P."/>
            <person name="Haon M."/>
            <person name="Grisel S."/>
            <person name="Petersen M."/>
            <person name="Berrin J.G."/>
            <person name="Delaux P.M."/>
            <person name="Dal Grande F."/>
            <person name="Keller J."/>
        </authorList>
    </citation>
    <scope>NUCLEOTIDE SEQUENCE [LARGE SCALE GENOMIC DNA]</scope>
    <source>
        <strain evidence="5 6">SAG 216-7</strain>
    </source>
</reference>
<dbReference type="InterPro" id="IPR019734">
    <property type="entry name" value="TPR_rpt"/>
</dbReference>
<dbReference type="Gene3D" id="1.25.40.1010">
    <property type="match status" value="1"/>
</dbReference>
<dbReference type="PANTHER" id="PTHR22767:SF2">
    <property type="entry name" value="N(ALPHA)-ACETYLTRANSFERASE 15_16, ISOFORM A"/>
    <property type="match status" value="1"/>
</dbReference>
<dbReference type="EMBL" id="JALJOT010000002">
    <property type="protein sequence ID" value="KAK9917163.1"/>
    <property type="molecule type" value="Genomic_DNA"/>
</dbReference>
<sequence>MDPSKKEEAYELARRGIKNNLKSHVTWHVYGLLYRGDQNYDEAIKCYKNALRIDKENYQILRDLSNLQIQMRDISGFVETRTTMLALKASNKSHWISFAIAHHLNGSHQLAAHALKTYADMQEEVPPSEAYEHSEMILYRALVLEEGGQIQEALAYLDTSKDLIKDRVGLLEQRGRLLLKLPEEREAAEDVYRQLLALNPDNYKYHEGLRTALQLEPEQQGKWSEEQLQGLAELYDELAKQYPRSTAVQRIPLDFKVERAFEDAADAYVRRFINKGIPSLFSDLKALYRDPAKRDALGSLMQRLLKSLEKTGALPPLHNQEGTPDATGPEAKLWILYYLAQHYDKIGQTGDALDAVDRCVHEDPELPDVYTVQSRIAKHAGDLEAAVAAACKAESLDLADRYLNSSAAKALFRQGRIEDAEAMAAKFTKHGDQLNGLTEMQCMWYEIECGNAYIRRREYGKALKKLLAVVKHFEDFQEDQFDFHSYCVRKMTLRSYVEMLRMEDTLHHNIFYSKAAWAAIQVYLELDRAPASAANAANAQSAADAKLSPEELKKLKQKRRKEQQKQKKEAESAAAAEKEAAKAAGKEKEGTPKKQSGSSAHKEKDADPDGEQLAKVAEPLAEAVKLVRMLKEHSGDRLQTHVLAFEVYLRRGKLLLALQAVKRALAVSGAGHPQVHCLVIRFCHAAAAQQEAVKEKPVVAEVIESEVQQVLAGKILAQYNEAFLEKHGGESLLHRAAAAEMMAFLDPQSKPKAVQVILKRGGLVGGGLAAEALKHADAVAVHRLLQDTLGDEAGAKEWKQRCSKVFRWSGFFEGADRLHLDYSKADAAPAQENGVADAMKKVSLNS</sequence>
<proteinExistence type="predicted"/>
<comment type="caution">
    <text evidence="5">The sequence shown here is derived from an EMBL/GenBank/DDBJ whole genome shotgun (WGS) entry which is preliminary data.</text>
</comment>
<keyword evidence="6" id="KW-1185">Reference proteome</keyword>
<accession>A0ABR2YZA5</accession>
<protein>
    <recommendedName>
        <fullName evidence="7">N-terminal acetyltransferase A, auxiliary subunit</fullName>
    </recommendedName>
</protein>
<dbReference type="SUPFAM" id="SSF48452">
    <property type="entry name" value="TPR-like"/>
    <property type="match status" value="2"/>
</dbReference>
<organism evidence="5 6">
    <name type="scientific">Coccomyxa subellipsoidea</name>
    <dbReference type="NCBI Taxonomy" id="248742"/>
    <lineage>
        <taxon>Eukaryota</taxon>
        <taxon>Viridiplantae</taxon>
        <taxon>Chlorophyta</taxon>
        <taxon>core chlorophytes</taxon>
        <taxon>Trebouxiophyceae</taxon>
        <taxon>Trebouxiophyceae incertae sedis</taxon>
        <taxon>Coccomyxaceae</taxon>
        <taxon>Coccomyxa</taxon>
    </lineage>
</organism>
<feature type="compositionally biased region" description="Basic and acidic residues" evidence="4">
    <location>
        <begin position="563"/>
        <end position="592"/>
    </location>
</feature>
<dbReference type="SMART" id="SM00028">
    <property type="entry name" value="TPR"/>
    <property type="match status" value="5"/>
</dbReference>
<evidence type="ECO:0008006" key="7">
    <source>
        <dbReference type="Google" id="ProtNLM"/>
    </source>
</evidence>
<evidence type="ECO:0000313" key="5">
    <source>
        <dbReference type="EMBL" id="KAK9917163.1"/>
    </source>
</evidence>
<evidence type="ECO:0000256" key="2">
    <source>
        <dbReference type="ARBA" id="ARBA00022803"/>
    </source>
</evidence>
<name>A0ABR2YZA5_9CHLO</name>
<keyword evidence="2 3" id="KW-0802">TPR repeat</keyword>
<evidence type="ECO:0000313" key="6">
    <source>
        <dbReference type="Proteomes" id="UP001491310"/>
    </source>
</evidence>